<dbReference type="InterPro" id="IPR057727">
    <property type="entry name" value="WCX_dom"/>
</dbReference>
<sequence length="320" mass="35926">MSARKTERLMNLLIMLLNARGYVTKQKLRESFPEYAAARTDEAFEKMFERDKDDLRALGVPIEVGSHDAYFEDEPGYRIPRREFELPPIQLEADEAAVCGLAARVWQHAGLADSTETALRKLAADGVETDRSAQALIAPQLDADEPSVELFMQAVSERRVVHFGYRKSPAAPREDRRLEPWRLVSYRGRWYVVGRDRDREAQRTFRIGRVTGEVELVGEPDAFSVPDVDTESMTRHLAADVPEREAVLRVREGRGVTLRRRAVAVEPDGDGWERVTVPLGRVSALVSEVARLGDQAVVLTPQDVRDALVQRLTAVAGGPR</sequence>
<dbReference type="InterPro" id="IPR026881">
    <property type="entry name" value="WYL_dom"/>
</dbReference>
<dbReference type="Proteomes" id="UP001183648">
    <property type="component" value="Unassembled WGS sequence"/>
</dbReference>
<dbReference type="PANTHER" id="PTHR34580">
    <property type="match status" value="1"/>
</dbReference>
<feature type="domain" description="WCX" evidence="2">
    <location>
        <begin position="244"/>
        <end position="316"/>
    </location>
</feature>
<dbReference type="Pfam" id="PF25583">
    <property type="entry name" value="WCX"/>
    <property type="match status" value="1"/>
</dbReference>
<protein>
    <submittedName>
        <fullName evidence="3">Proteasome accessory factor B</fullName>
    </submittedName>
</protein>
<dbReference type="EMBL" id="JAVDYG010000001">
    <property type="protein sequence ID" value="MDR7364387.1"/>
    <property type="molecule type" value="Genomic_DNA"/>
</dbReference>
<evidence type="ECO:0000259" key="1">
    <source>
        <dbReference type="Pfam" id="PF13280"/>
    </source>
</evidence>
<name>A0ABU2C128_9ACTN</name>
<dbReference type="GO" id="GO:0000502">
    <property type="term" value="C:proteasome complex"/>
    <property type="evidence" value="ECO:0007669"/>
    <property type="project" value="UniProtKB-KW"/>
</dbReference>
<dbReference type="RefSeq" id="WP_310306002.1">
    <property type="nucleotide sequence ID" value="NZ_BAAAPS010000005.1"/>
</dbReference>
<evidence type="ECO:0000313" key="4">
    <source>
        <dbReference type="Proteomes" id="UP001183648"/>
    </source>
</evidence>
<evidence type="ECO:0000313" key="3">
    <source>
        <dbReference type="EMBL" id="MDR7364387.1"/>
    </source>
</evidence>
<dbReference type="Pfam" id="PF13280">
    <property type="entry name" value="WYL"/>
    <property type="match status" value="1"/>
</dbReference>
<reference evidence="3 4" key="1">
    <citation type="submission" date="2023-07" db="EMBL/GenBank/DDBJ databases">
        <title>Sequencing the genomes of 1000 actinobacteria strains.</title>
        <authorList>
            <person name="Klenk H.-P."/>
        </authorList>
    </citation>
    <scope>NUCLEOTIDE SEQUENCE [LARGE SCALE GENOMIC DNA]</scope>
    <source>
        <strain evidence="3 4">DSM 19426</strain>
    </source>
</reference>
<dbReference type="InterPro" id="IPR051534">
    <property type="entry name" value="CBASS_pafABC_assoc_protein"/>
</dbReference>
<evidence type="ECO:0000259" key="2">
    <source>
        <dbReference type="Pfam" id="PF25583"/>
    </source>
</evidence>
<dbReference type="PANTHER" id="PTHR34580:SF3">
    <property type="entry name" value="PROTEIN PAFB"/>
    <property type="match status" value="1"/>
</dbReference>
<keyword evidence="4" id="KW-1185">Reference proteome</keyword>
<dbReference type="PROSITE" id="PS52050">
    <property type="entry name" value="WYL"/>
    <property type="match status" value="1"/>
</dbReference>
<keyword evidence="3" id="KW-0647">Proteasome</keyword>
<organism evidence="3 4">
    <name type="scientific">Nocardioides marmoribigeumensis</name>
    <dbReference type="NCBI Taxonomy" id="433649"/>
    <lineage>
        <taxon>Bacteria</taxon>
        <taxon>Bacillati</taxon>
        <taxon>Actinomycetota</taxon>
        <taxon>Actinomycetes</taxon>
        <taxon>Propionibacteriales</taxon>
        <taxon>Nocardioidaceae</taxon>
        <taxon>Nocardioides</taxon>
    </lineage>
</organism>
<feature type="domain" description="WYL" evidence="1">
    <location>
        <begin position="150"/>
        <end position="211"/>
    </location>
</feature>
<accession>A0ABU2C128</accession>
<comment type="caution">
    <text evidence="3">The sequence shown here is derived from an EMBL/GenBank/DDBJ whole genome shotgun (WGS) entry which is preliminary data.</text>
</comment>
<proteinExistence type="predicted"/>
<gene>
    <name evidence="3" type="ORF">J2S63_003940</name>
</gene>